<sequence length="59" mass="6640">MTLQKAVEILRNFTKTEDKHTDPDLTDAMKLGASSLERTLRLRSSAFPNVQPRLPGETL</sequence>
<comment type="caution">
    <text evidence="1">The sequence shown here is derived from an EMBL/GenBank/DDBJ whole genome shotgun (WGS) entry which is preliminary data.</text>
</comment>
<proteinExistence type="predicted"/>
<reference evidence="1" key="1">
    <citation type="journal article" date="2015" name="Nature">
        <title>Complex archaea that bridge the gap between prokaryotes and eukaryotes.</title>
        <authorList>
            <person name="Spang A."/>
            <person name="Saw J.H."/>
            <person name="Jorgensen S.L."/>
            <person name="Zaremba-Niedzwiedzka K."/>
            <person name="Martijn J."/>
            <person name="Lind A.E."/>
            <person name="van Eijk R."/>
            <person name="Schleper C."/>
            <person name="Guy L."/>
            <person name="Ettema T.J."/>
        </authorList>
    </citation>
    <scope>NUCLEOTIDE SEQUENCE</scope>
</reference>
<protein>
    <submittedName>
        <fullName evidence="1">Uncharacterized protein</fullName>
    </submittedName>
</protein>
<accession>A0A0F9GXH6</accession>
<evidence type="ECO:0000313" key="1">
    <source>
        <dbReference type="EMBL" id="KKM03469.1"/>
    </source>
</evidence>
<dbReference type="AlphaFoldDB" id="A0A0F9GXH6"/>
<dbReference type="EMBL" id="LAZR01016673">
    <property type="protein sequence ID" value="KKM03469.1"/>
    <property type="molecule type" value="Genomic_DNA"/>
</dbReference>
<gene>
    <name evidence="1" type="ORF">LCGC14_1774080</name>
</gene>
<name>A0A0F9GXH6_9ZZZZ</name>
<organism evidence="1">
    <name type="scientific">marine sediment metagenome</name>
    <dbReference type="NCBI Taxonomy" id="412755"/>
    <lineage>
        <taxon>unclassified sequences</taxon>
        <taxon>metagenomes</taxon>
        <taxon>ecological metagenomes</taxon>
    </lineage>
</organism>